<dbReference type="PANTHER" id="PTHR45641">
    <property type="entry name" value="TETRATRICOPEPTIDE REPEAT PROTEIN (AFU_ORTHOLOGUE AFUA_6G03870)"/>
    <property type="match status" value="1"/>
</dbReference>
<evidence type="ECO:0000313" key="3">
    <source>
        <dbReference type="EMBL" id="CAF2114768.1"/>
    </source>
</evidence>
<dbReference type="Pfam" id="PF13424">
    <property type="entry name" value="TPR_12"/>
    <property type="match status" value="1"/>
</dbReference>
<organism evidence="3 4">
    <name type="scientific">Rotaria magnacalcarata</name>
    <dbReference type="NCBI Taxonomy" id="392030"/>
    <lineage>
        <taxon>Eukaryota</taxon>
        <taxon>Metazoa</taxon>
        <taxon>Spiralia</taxon>
        <taxon>Gnathifera</taxon>
        <taxon>Rotifera</taxon>
        <taxon>Eurotatoria</taxon>
        <taxon>Bdelloidea</taxon>
        <taxon>Philodinida</taxon>
        <taxon>Philodinidae</taxon>
        <taxon>Rotaria</taxon>
    </lineage>
</organism>
<keyword evidence="1" id="KW-0677">Repeat</keyword>
<dbReference type="Proteomes" id="UP000663824">
    <property type="component" value="Unassembled WGS sequence"/>
</dbReference>
<protein>
    <recommendedName>
        <fullName evidence="5">Kinesin light chain</fullName>
    </recommendedName>
</protein>
<dbReference type="SUPFAM" id="SSF48452">
    <property type="entry name" value="TPR-like"/>
    <property type="match status" value="1"/>
</dbReference>
<dbReference type="PANTHER" id="PTHR45641:SF1">
    <property type="entry name" value="AAA+ ATPASE DOMAIN-CONTAINING PROTEIN"/>
    <property type="match status" value="1"/>
</dbReference>
<evidence type="ECO:0000313" key="4">
    <source>
        <dbReference type="Proteomes" id="UP000663824"/>
    </source>
</evidence>
<dbReference type="Gene3D" id="1.25.40.10">
    <property type="entry name" value="Tetratricopeptide repeat domain"/>
    <property type="match status" value="1"/>
</dbReference>
<accession>A0A816UUI9</accession>
<name>A0A816UUI9_9BILA</name>
<reference evidence="3" key="1">
    <citation type="submission" date="2021-02" db="EMBL/GenBank/DDBJ databases">
        <authorList>
            <person name="Nowell W R."/>
        </authorList>
    </citation>
    <scope>NUCLEOTIDE SEQUENCE</scope>
</reference>
<proteinExistence type="predicted"/>
<evidence type="ECO:0000256" key="2">
    <source>
        <dbReference type="ARBA" id="ARBA00022803"/>
    </source>
</evidence>
<sequence>MGEYSKALEYYEKALKIREISLPPTHPDLATSYNNIGQVYNSMVVHSSSLADNYDEEKQPVVYIVGFNQLVLPLAPNSEEVVTCNTVKHFVNDISYMDLENPFYIVSSEPAPDDLLSNRNLVRYYYVPVSMVHDQKDVIIHERITTLSSIKEFPTTLFTDLSQYYLNQAYPNLSKQHNQNEKPKSFLAKSKKCLEMLKYVIRSLSPTPMNHSASNEPPN</sequence>
<comment type="caution">
    <text evidence="3">The sequence shown here is derived from an EMBL/GenBank/DDBJ whole genome shotgun (WGS) entry which is preliminary data.</text>
</comment>
<dbReference type="EMBL" id="CAJNRE010012933">
    <property type="protein sequence ID" value="CAF2114768.1"/>
    <property type="molecule type" value="Genomic_DNA"/>
</dbReference>
<evidence type="ECO:0008006" key="5">
    <source>
        <dbReference type="Google" id="ProtNLM"/>
    </source>
</evidence>
<gene>
    <name evidence="3" type="ORF">MBJ925_LOCUS24732</name>
</gene>
<dbReference type="AlphaFoldDB" id="A0A816UUI9"/>
<keyword evidence="2" id="KW-0802">TPR repeat</keyword>
<evidence type="ECO:0000256" key="1">
    <source>
        <dbReference type="ARBA" id="ARBA00022737"/>
    </source>
</evidence>
<dbReference type="InterPro" id="IPR011990">
    <property type="entry name" value="TPR-like_helical_dom_sf"/>
</dbReference>